<dbReference type="AlphaFoldDB" id="P93478"/>
<name>P93478_PEA</name>
<feature type="region of interest" description="Disordered" evidence="1">
    <location>
        <begin position="24"/>
        <end position="55"/>
    </location>
</feature>
<accession>P93478</accession>
<evidence type="ECO:0000313" key="2">
    <source>
        <dbReference type="EMBL" id="AAC49839.1"/>
    </source>
</evidence>
<dbReference type="EMBL" id="U43401">
    <property type="protein sequence ID" value="AAC49839.1"/>
    <property type="molecule type" value="mRNA"/>
</dbReference>
<reference evidence="2" key="1">
    <citation type="journal article" date="1997" name="Mol. Gen. Genet.">
        <title>Differential display analysis of RNA accumulation in arbuscular mycorrhiza of pea and isolation of a novel symbiosis-regulated plant gene.</title>
        <authorList>
            <person name="Martin-Laurent F."/>
            <person name="van Tuinen D."/>
            <person name="Dumas-Gaudot E."/>
            <person name="Gianinazzi-Pearson V."/>
            <person name="Gianinazzi S."/>
            <person name="Franken P."/>
        </authorList>
    </citation>
    <scope>NUCLEOTIDE SEQUENCE</scope>
    <source>
        <tissue evidence="2">Arbuscular mycorrhizal roots</tissue>
    </source>
</reference>
<proteinExistence type="evidence at transcript level"/>
<organism evidence="2">
    <name type="scientific">Pisum sativum</name>
    <name type="common">Garden pea</name>
    <name type="synonym">Lathyrus oleraceus</name>
    <dbReference type="NCBI Taxonomy" id="3888"/>
    <lineage>
        <taxon>Eukaryota</taxon>
        <taxon>Viridiplantae</taxon>
        <taxon>Streptophyta</taxon>
        <taxon>Embryophyta</taxon>
        <taxon>Tracheophyta</taxon>
        <taxon>Spermatophyta</taxon>
        <taxon>Magnoliopsida</taxon>
        <taxon>eudicotyledons</taxon>
        <taxon>Gunneridae</taxon>
        <taxon>Pentapetalae</taxon>
        <taxon>rosids</taxon>
        <taxon>fabids</taxon>
        <taxon>Fabales</taxon>
        <taxon>Fabaceae</taxon>
        <taxon>Papilionoideae</taxon>
        <taxon>50 kb inversion clade</taxon>
        <taxon>NPAAA clade</taxon>
        <taxon>Hologalegina</taxon>
        <taxon>IRL clade</taxon>
        <taxon>Fabeae</taxon>
        <taxon>Lathyrus</taxon>
    </lineage>
</organism>
<sequence>MPKLILIRSPHSLPRASNLEYEQFTTSTSTSHEESSMTNEPAPKHNTRLKSSPKVCANARKSGEKKLTEFDVLMWLFNWCICRSSIATPCCMIRMRFAASSNGGEGLC</sequence>
<keyword evidence="2" id="KW-0472">Membrane</keyword>
<evidence type="ECO:0000256" key="1">
    <source>
        <dbReference type="SAM" id="MobiDB-lite"/>
    </source>
</evidence>
<dbReference type="PIR" id="T06513">
    <property type="entry name" value="T06513"/>
</dbReference>
<gene>
    <name evidence="2" type="primary">psemyc1</name>
</gene>
<keyword evidence="2" id="KW-0812">Transmembrane</keyword>
<protein>
    <submittedName>
        <fullName evidence="2">Putative transmembrane protein</fullName>
    </submittedName>
</protein>